<evidence type="ECO:0000259" key="4">
    <source>
        <dbReference type="Pfam" id="PF00685"/>
    </source>
</evidence>
<dbReference type="OrthoDB" id="205623at2759"/>
<dbReference type="GO" id="GO:0051923">
    <property type="term" value="P:sulfation"/>
    <property type="evidence" value="ECO:0000318"/>
    <property type="project" value="GO_Central"/>
</dbReference>
<dbReference type="InterPro" id="IPR000863">
    <property type="entry name" value="Sulfotransferase_dom"/>
</dbReference>
<dbReference type="OMA" id="MVESCHQ"/>
<dbReference type="EMBL" id="CM004391">
    <property type="protein sequence ID" value="OAY50159.1"/>
    <property type="molecule type" value="Genomic_DNA"/>
</dbReference>
<feature type="domain" description="Sulfotransferase" evidence="4">
    <location>
        <begin position="80"/>
        <end position="339"/>
    </location>
</feature>
<keyword evidence="2 3" id="KW-0808">Transferase</keyword>
<dbReference type="AlphaFoldDB" id="A0A2C9VV85"/>
<reference evidence="5" key="1">
    <citation type="submission" date="2016-02" db="EMBL/GenBank/DDBJ databases">
        <title>WGS assembly of Manihot esculenta.</title>
        <authorList>
            <person name="Bredeson J.V."/>
            <person name="Prochnik S.E."/>
            <person name="Lyons J.B."/>
            <person name="Schmutz J."/>
            <person name="Grimwood J."/>
            <person name="Vrebalov J."/>
            <person name="Bart R.S."/>
            <person name="Amuge T."/>
            <person name="Ferguson M.E."/>
            <person name="Green R."/>
            <person name="Putnam N."/>
            <person name="Stites J."/>
            <person name="Rounsley S."/>
            <person name="Rokhsar D.S."/>
        </authorList>
    </citation>
    <scope>NUCLEOTIDE SEQUENCE [LARGE SCALE GENOMIC DNA]</scope>
    <source>
        <tissue evidence="5">Leaf</tissue>
    </source>
</reference>
<evidence type="ECO:0000256" key="2">
    <source>
        <dbReference type="ARBA" id="ARBA00022679"/>
    </source>
</evidence>
<dbReference type="InterPro" id="IPR027417">
    <property type="entry name" value="P-loop_NTPase"/>
</dbReference>
<name>A0A2C9VV85_MANES</name>
<dbReference type="Gene3D" id="3.40.50.300">
    <property type="entry name" value="P-loop containing nucleotide triphosphate hydrolases"/>
    <property type="match status" value="1"/>
</dbReference>
<dbReference type="PANTHER" id="PTHR11783">
    <property type="entry name" value="SULFOTRANSFERASE SULT"/>
    <property type="match status" value="1"/>
</dbReference>
<accession>A0A2C9VV85</accession>
<dbReference type="EC" id="2.8.2.-" evidence="3"/>
<dbReference type="GO" id="GO:0005737">
    <property type="term" value="C:cytoplasm"/>
    <property type="evidence" value="ECO:0000318"/>
    <property type="project" value="GO_Central"/>
</dbReference>
<dbReference type="Pfam" id="PF00685">
    <property type="entry name" value="Sulfotransfer_1"/>
    <property type="match status" value="1"/>
</dbReference>
<evidence type="ECO:0000256" key="3">
    <source>
        <dbReference type="RuleBase" id="RU361155"/>
    </source>
</evidence>
<dbReference type="GO" id="GO:0008146">
    <property type="term" value="F:sulfotransferase activity"/>
    <property type="evidence" value="ECO:0000318"/>
    <property type="project" value="GO_Central"/>
</dbReference>
<evidence type="ECO:0000313" key="5">
    <source>
        <dbReference type="EMBL" id="OAY50159.1"/>
    </source>
</evidence>
<dbReference type="SUPFAM" id="SSF52540">
    <property type="entry name" value="P-loop containing nucleoside triphosphate hydrolases"/>
    <property type="match status" value="1"/>
</dbReference>
<organism evidence="5">
    <name type="scientific">Manihot esculenta</name>
    <name type="common">Cassava</name>
    <name type="synonym">Jatropha manihot</name>
    <dbReference type="NCBI Taxonomy" id="3983"/>
    <lineage>
        <taxon>Eukaryota</taxon>
        <taxon>Viridiplantae</taxon>
        <taxon>Streptophyta</taxon>
        <taxon>Embryophyta</taxon>
        <taxon>Tracheophyta</taxon>
        <taxon>Spermatophyta</taxon>
        <taxon>Magnoliopsida</taxon>
        <taxon>eudicotyledons</taxon>
        <taxon>Gunneridae</taxon>
        <taxon>Pentapetalae</taxon>
        <taxon>rosids</taxon>
        <taxon>fabids</taxon>
        <taxon>Malpighiales</taxon>
        <taxon>Euphorbiaceae</taxon>
        <taxon>Crotonoideae</taxon>
        <taxon>Manihoteae</taxon>
        <taxon>Manihot</taxon>
    </lineage>
</organism>
<comment type="similarity">
    <text evidence="1 3">Belongs to the sulfotransferase 1 family.</text>
</comment>
<protein>
    <recommendedName>
        <fullName evidence="3">Sulfotransferase</fullName>
        <ecNumber evidence="3">2.8.2.-</ecNumber>
    </recommendedName>
</protein>
<proteinExistence type="inferred from homology"/>
<gene>
    <name evidence="5" type="ORF">MANES_05G113100</name>
</gene>
<sequence>MPTPEPTTLLPHSPALQSPTDLPGYLQEKELSQDLRDLILSLPAEKGWVASYLHQYQGFWHTTRQLLGVLACQKHFQAHDTDIVLVTTPKSGTTWLKAIMFALLNRSRFPDSKQHPLLTTNPHVLVPFMEHEYIDTQFPDFSRFMSPSLFSTHLPFVSLPKSVLDSGCKFVYLCRNPKDSFVSLWHFTNRLKEPKETGENSLDETFDKFCRGVSLYGPFWDHVLGYWKVSLENPEKVLFLKYEDCKKEPKVLLRRLSEFLGCPFSQEEETCGVIGEILKLCSFENLSNLEVNRTGKLPSGEENCTFFRRGEVGDSVNHLTAEMLEKMDQITEQKFKRWGLNLS</sequence>
<evidence type="ECO:0000256" key="1">
    <source>
        <dbReference type="ARBA" id="ARBA00005771"/>
    </source>
</evidence>